<feature type="compositionally biased region" description="Low complexity" evidence="1">
    <location>
        <begin position="226"/>
        <end position="240"/>
    </location>
</feature>
<reference evidence="2" key="1">
    <citation type="submission" date="2013-07" db="EMBL/GenBank/DDBJ databases">
        <title>Transcriptome sequencing and developmental regulation of gene expression in Anopheles aquasalis.</title>
        <authorList>
            <consortium name="Brazilian Malaria Network (MCT/CNPq/MS/SCTIE/DECIT/PRONEX 555648/2009-5) and Research Network on Bioactive Molecules from Arthropod Vectors (NAP-MOBIARVE"/>
            <consortium name="University of Sao Paulo)"/>
            <person name="Marinotti O."/>
            <person name="Ribeiro J.M.C."/>
            <person name="Costa-da-Silva A.L."/>
            <person name="Silva M.C.P."/>
            <person name="Lopes A.R."/>
            <person name="Barros M.S."/>
            <person name="Sa-Nunes A."/>
            <person name="Konjin B.B."/>
            <person name="Carvalho E."/>
            <person name="Suesdek L."/>
            <person name="Silva-Neto M.A.C."/>
            <person name="Capurro M.L."/>
        </authorList>
    </citation>
    <scope>NUCLEOTIDE SEQUENCE</scope>
    <source>
        <tissue evidence="2">Whole body</tissue>
    </source>
</reference>
<sequence>GDGQSQHEYHEISDDDMATDKVFDQGPSLMDEMEHVFKSMSTISEQDGGQHPLGSPDGAENTNIRNELAELSSKLCRKNSSSTTTSSSTLGNSKPAGKSKSKKTSTVKPISVKDEKLLNQVIEMANEISAKSMTDLVSDSNQQTSSPKRKFSFRFPHIHNVVGGGGGGDGSGLRGSGTSNGGGGAHAGTHLQSHTSGLGSLHGGTGGGSSLHSMSRSLLQDKDHGSAQSSSSSSSAMMGQHHALSGNATLGSAYREKRNFSQEVNNVPDLQSTITEEARIAYKSLVENPGSTTSGIVHIASSSGPSSASAGVGGFSSSTLPRAKLTNSLSFASASFRFKDIDCCSPPTEQAPKSPEIDLLDVTTDSDFEGTTTNPLRMLRSK</sequence>
<feature type="compositionally biased region" description="Low complexity" evidence="1">
    <location>
        <begin position="187"/>
        <end position="199"/>
    </location>
</feature>
<accession>T1E9F2</accession>
<feature type="compositionally biased region" description="Gly residues" evidence="1">
    <location>
        <begin position="162"/>
        <end position="186"/>
    </location>
</feature>
<feature type="region of interest" description="Disordered" evidence="1">
    <location>
        <begin position="162"/>
        <end position="241"/>
    </location>
</feature>
<feature type="region of interest" description="Disordered" evidence="1">
    <location>
        <begin position="74"/>
        <end position="108"/>
    </location>
</feature>
<feature type="region of interest" description="Disordered" evidence="1">
    <location>
        <begin position="346"/>
        <end position="382"/>
    </location>
</feature>
<feature type="non-terminal residue" evidence="2">
    <location>
        <position position="382"/>
    </location>
</feature>
<feature type="non-terminal residue" evidence="2">
    <location>
        <position position="1"/>
    </location>
</feature>
<dbReference type="AlphaFoldDB" id="T1E9F2"/>
<feature type="compositionally biased region" description="Polar residues" evidence="1">
    <location>
        <begin position="363"/>
        <end position="375"/>
    </location>
</feature>
<name>T1E9F2_ANOAQ</name>
<keyword evidence="2" id="KW-0418">Kinase</keyword>
<feature type="compositionally biased region" description="Low complexity" evidence="1">
    <location>
        <begin position="80"/>
        <end position="96"/>
    </location>
</feature>
<evidence type="ECO:0000256" key="1">
    <source>
        <dbReference type="SAM" id="MobiDB-lite"/>
    </source>
</evidence>
<protein>
    <submittedName>
        <fullName evidence="2">Putative tyrosine-protein kinase pr2</fullName>
    </submittedName>
</protein>
<dbReference type="EMBL" id="GAMD01001888">
    <property type="protein sequence ID" value="JAA99702.1"/>
    <property type="molecule type" value="mRNA"/>
</dbReference>
<dbReference type="GO" id="GO:0016301">
    <property type="term" value="F:kinase activity"/>
    <property type="evidence" value="ECO:0007669"/>
    <property type="project" value="UniProtKB-KW"/>
</dbReference>
<feature type="compositionally biased region" description="Basic and acidic residues" evidence="1">
    <location>
        <begin position="1"/>
        <end position="23"/>
    </location>
</feature>
<keyword evidence="2" id="KW-0808">Transferase</keyword>
<evidence type="ECO:0000313" key="2">
    <source>
        <dbReference type="EMBL" id="JAA99702.1"/>
    </source>
</evidence>
<proteinExistence type="evidence at transcript level"/>
<feature type="compositionally biased region" description="Gly residues" evidence="1">
    <location>
        <begin position="200"/>
        <end position="209"/>
    </location>
</feature>
<feature type="region of interest" description="Disordered" evidence="1">
    <location>
        <begin position="1"/>
        <end position="61"/>
    </location>
</feature>
<dbReference type="VEuPathDB" id="VectorBase:AAQUA_002962"/>
<organism evidence="2">
    <name type="scientific">Anopheles aquasalis</name>
    <name type="common">Malaria mosquito</name>
    <dbReference type="NCBI Taxonomy" id="42839"/>
    <lineage>
        <taxon>Eukaryota</taxon>
        <taxon>Metazoa</taxon>
        <taxon>Ecdysozoa</taxon>
        <taxon>Arthropoda</taxon>
        <taxon>Hexapoda</taxon>
        <taxon>Insecta</taxon>
        <taxon>Pterygota</taxon>
        <taxon>Neoptera</taxon>
        <taxon>Endopterygota</taxon>
        <taxon>Diptera</taxon>
        <taxon>Nematocera</taxon>
        <taxon>Culicoidea</taxon>
        <taxon>Culicidae</taxon>
        <taxon>Anophelinae</taxon>
        <taxon>Anopheles</taxon>
    </lineage>
</organism>